<gene>
    <name evidence="16" type="primary">SNAPC4</name>
    <name evidence="16" type="ORF">FQV18_0013954</name>
</gene>
<keyword evidence="12" id="KW-0472">Membrane</keyword>
<feature type="domain" description="HTH myb-type" evidence="15">
    <location>
        <begin position="291"/>
        <end position="347"/>
    </location>
</feature>
<dbReference type="PROSITE" id="PS51293">
    <property type="entry name" value="SANT"/>
    <property type="match status" value="2"/>
</dbReference>
<dbReference type="InterPro" id="IPR017884">
    <property type="entry name" value="SANT_dom"/>
</dbReference>
<dbReference type="CDD" id="cd00167">
    <property type="entry name" value="SANT"/>
    <property type="match status" value="3"/>
</dbReference>
<feature type="domain" description="SANT" evidence="14">
    <location>
        <begin position="453"/>
        <end position="502"/>
    </location>
</feature>
<evidence type="ECO:0000259" key="13">
    <source>
        <dbReference type="PROSITE" id="PS50090"/>
    </source>
</evidence>
<feature type="region of interest" description="Disordered" evidence="11">
    <location>
        <begin position="564"/>
        <end position="583"/>
    </location>
</feature>
<keyword evidence="4" id="KW-0238">DNA-binding</keyword>
<dbReference type="InterPro" id="IPR017930">
    <property type="entry name" value="Myb_dom"/>
</dbReference>
<feature type="non-terminal residue" evidence="16">
    <location>
        <position position="1"/>
    </location>
</feature>
<feature type="domain" description="Myb-like" evidence="13">
    <location>
        <begin position="450"/>
        <end position="501"/>
    </location>
</feature>
<dbReference type="Pfam" id="PF13921">
    <property type="entry name" value="Myb_DNA-bind_6"/>
    <property type="match status" value="1"/>
</dbReference>
<dbReference type="SMART" id="SM00717">
    <property type="entry name" value="SANT"/>
    <property type="match status" value="5"/>
</dbReference>
<feature type="domain" description="Myb-like" evidence="13">
    <location>
        <begin position="291"/>
        <end position="343"/>
    </location>
</feature>
<dbReference type="InterPro" id="IPR001005">
    <property type="entry name" value="SANT/Myb"/>
</dbReference>
<feature type="domain" description="HTH myb-type" evidence="15">
    <location>
        <begin position="398"/>
        <end position="453"/>
    </location>
</feature>
<feature type="domain" description="SANT" evidence="14">
    <location>
        <begin position="294"/>
        <end position="347"/>
    </location>
</feature>
<comment type="caution">
    <text evidence="16">The sequence shown here is derived from an EMBL/GenBank/DDBJ whole genome shotgun (WGS) entry which is preliminary data.</text>
</comment>
<dbReference type="FunFam" id="1.10.10.60:FF:000314">
    <property type="entry name" value="Small nuclear RNA-activating complex, polypeptide 4"/>
    <property type="match status" value="1"/>
</dbReference>
<feature type="domain" description="HTH myb-type" evidence="15">
    <location>
        <begin position="454"/>
        <end position="505"/>
    </location>
</feature>
<dbReference type="PANTHER" id="PTHR46621:SF1">
    <property type="entry name" value="SNRNA-ACTIVATING PROTEIN COMPLEX SUBUNIT 4"/>
    <property type="match status" value="1"/>
</dbReference>
<evidence type="ECO:0000259" key="15">
    <source>
        <dbReference type="PROSITE" id="PS51294"/>
    </source>
</evidence>
<dbReference type="PROSITE" id="PS50090">
    <property type="entry name" value="MYB_LIKE"/>
    <property type="match status" value="4"/>
</dbReference>
<feature type="region of interest" description="Disordered" evidence="11">
    <location>
        <begin position="974"/>
        <end position="1015"/>
    </location>
</feature>
<dbReference type="GO" id="GO:0001006">
    <property type="term" value="F:RNA polymerase III type 3 promoter sequence-specific DNA binding"/>
    <property type="evidence" value="ECO:0007669"/>
    <property type="project" value="TreeGrafter"/>
</dbReference>
<dbReference type="Pfam" id="PF00249">
    <property type="entry name" value="Myb_DNA-binding"/>
    <property type="match status" value="2"/>
</dbReference>
<proteinExistence type="predicted"/>
<evidence type="ECO:0000256" key="7">
    <source>
        <dbReference type="ARBA" id="ARBA00025193"/>
    </source>
</evidence>
<keyword evidence="2" id="KW-0677">Repeat</keyword>
<dbReference type="PANTHER" id="PTHR46621">
    <property type="entry name" value="SNRNA-ACTIVATING PROTEIN COMPLEX SUBUNIT 4"/>
    <property type="match status" value="1"/>
</dbReference>
<feature type="region of interest" description="Disordered" evidence="11">
    <location>
        <begin position="1143"/>
        <end position="1184"/>
    </location>
</feature>
<feature type="region of interest" description="Disordered" evidence="11">
    <location>
        <begin position="1374"/>
        <end position="1398"/>
    </location>
</feature>
<feature type="region of interest" description="Disordered" evidence="11">
    <location>
        <begin position="1095"/>
        <end position="1126"/>
    </location>
</feature>
<dbReference type="FunFam" id="1.10.10.60:FF:000321">
    <property type="entry name" value="Small nuclear RNA-activating complex, polypeptide 4"/>
    <property type="match status" value="1"/>
</dbReference>
<feature type="non-terminal residue" evidence="16">
    <location>
        <position position="1398"/>
    </location>
</feature>
<sequence length="1398" mass="154183">AEAALSPAALDLNAEREKIRREIEELERSLGPGGAGVEVAVSDSSLSSGTGTAGRGLAPLQPPPEMEGEDDSSDDDIESSLPQDPETCLQMNHVYQEVIQEKIEEVELLIAQNKEQQKEIMCELGGPKIAKGGDGRNLPANIFLGHFMKPYFKDKTTGIGPPSNEDAKEKAAQGIKSFEQLLSTKWKSREKTLLQKSVVSDRLQRLLQPKLLKMSYWNQKLEKVKTEMEKQILEKQIKEVEQEIEAINRLPESDLLGNRFDEHDWDKISNIHFDGQRSSEELRKFWQNWEHPSINKKEWTEEEIERLKKIAAKHGYLDWQTIAEELGTNRTPFQCLQKYQIYNKDLKRKEWTKGEDQMLLELVQEMRVGSHIPYKKIAYYMEGRDSAQLIYRWTKSVDPSLKKGPWTPEEDAMLLAAVKKYGERDWYKIRTEVPGRSDAQCRDRYLKALHCDVKKGKWSLEEEEQLIELVQKHGLGHWSKIASELPHRTGSQCLSKWKLMIGSKKKRSRPTKRRHVQESSSSSESSSEDIELDLADSSEEETTSKEECVFPSIDLWIPTRTNTQESNKGRYQTPSLFSPASVDAKTSSSEVPSAMCDGDKDRVGNKSSELNTLLRGIARPHSTDIIVKNPASRCGKQVLRVTLENVRRVLRNNTCFQRKLVSASSILKPSATVLTKIPGVSTSVGQKLQGLQNITEKTYRQERERLRRMNLDRKLLMAVTPWVGNVLLPCTLQTGKMAFHQTKADSIQEKIKSVSLMSTPLFTLFIQLFQIDTNGCMKIIRERRLRQSELLRANARRPQQEWLLKILFNIYLFIILFYFLSSIGNSSQSCTQRNSRRGIPRNAVRRPVALKARETSAAVFESGAPAMQGALPAQVQRQKPKTVSELLREKRLRESRAKKAMQRTVFVAPQMLVSGPLIIQHPPQQVIPSAQTGSKLAAVGCTNSQVQCAPAPLPAFTAVAGSTSTAIVLENHSSSVPETGESPGSSQGTELQSNKELKEQALESSPSGTNKLSLSTPVTCELNSNGPQQRPVNLLPALVTPQTGSHLIPNSILPFTWIVTPQALLPTAVQTVVGVPQGLPAAAVRSQCQTTVTSNGNVSGLGVPPVPAGGNTPHPSSAETKAPSAQLAEGVPLGRTANHSTTLLPVTSASPGCTTSSVSSATPACSDGFSKASDSSAAPTALPPDAPTLHAVLLPQTQLPASTQGSDSQCVNSDCFAAQGLKNRPIASKPPTTQPADSPPQPTASSAEKNLLDFSLISLEDEGLVKEWLNGKQGVQVPSLQTRLPYLPPFLCNLKTLSKLLLQKAALEEQAACLLPSDASQDEGTGVDLHAIGELVQQKLGDNPAYLLLKARFLAAFTLPAVLATLPPPKVTTTLSASRKQYEESDEEEWQSEKEVSE</sequence>
<feature type="compositionally biased region" description="Basic residues" evidence="11">
    <location>
        <begin position="504"/>
        <end position="515"/>
    </location>
</feature>
<evidence type="ECO:0000256" key="3">
    <source>
        <dbReference type="ARBA" id="ARBA00023015"/>
    </source>
</evidence>
<keyword evidence="6" id="KW-0539">Nucleus</keyword>
<accession>A0A8S9F424</accession>
<keyword evidence="12" id="KW-0812">Transmembrane</keyword>
<dbReference type="EMBL" id="VULB01002001">
    <property type="protein sequence ID" value="KAF1503988.1"/>
    <property type="molecule type" value="Genomic_DNA"/>
</dbReference>
<comment type="function">
    <text evidence="7">Part of the SNAPc complex required for the transcription of both RNA polymerase II and III small-nuclear RNA genes. Binds to the proximal sequence element (PSE), a non-TATA-box basal promoter element common to these 2 types of genes. Recruits TBP and BRF2 to the U6 snRNA TATA box.</text>
</comment>
<feature type="compositionally biased region" description="Polar residues" evidence="11">
    <location>
        <begin position="1002"/>
        <end position="1015"/>
    </location>
</feature>
<feature type="region of interest" description="Disordered" evidence="11">
    <location>
        <begin position="25"/>
        <end position="84"/>
    </location>
</feature>
<evidence type="ECO:0000256" key="6">
    <source>
        <dbReference type="ARBA" id="ARBA00023242"/>
    </source>
</evidence>
<keyword evidence="1" id="KW-0597">Phosphoprotein</keyword>
<evidence type="ECO:0000256" key="5">
    <source>
        <dbReference type="ARBA" id="ARBA00023163"/>
    </source>
</evidence>
<dbReference type="GO" id="GO:0042796">
    <property type="term" value="P:snRNA transcription by RNA polymerase III"/>
    <property type="evidence" value="ECO:0007669"/>
    <property type="project" value="TreeGrafter"/>
</dbReference>
<organism evidence="16 17">
    <name type="scientific">Eudyptula minor novaehollandiae</name>
    <name type="common">Australian little penguin</name>
    <dbReference type="NCBI Taxonomy" id="2052820"/>
    <lineage>
        <taxon>Eukaryota</taxon>
        <taxon>Metazoa</taxon>
        <taxon>Chordata</taxon>
        <taxon>Craniata</taxon>
        <taxon>Vertebrata</taxon>
        <taxon>Euteleostomi</taxon>
        <taxon>Archelosauria</taxon>
        <taxon>Archosauria</taxon>
        <taxon>Dinosauria</taxon>
        <taxon>Saurischia</taxon>
        <taxon>Theropoda</taxon>
        <taxon>Coelurosauria</taxon>
        <taxon>Aves</taxon>
        <taxon>Neognathae</taxon>
        <taxon>Neoaves</taxon>
        <taxon>Aequornithes</taxon>
        <taxon>Sphenisciformes</taxon>
        <taxon>Spheniscidae</taxon>
        <taxon>Eudyptula</taxon>
    </lineage>
</organism>
<evidence type="ECO:0000259" key="14">
    <source>
        <dbReference type="PROSITE" id="PS51293"/>
    </source>
</evidence>
<keyword evidence="5" id="KW-0804">Transcription</keyword>
<dbReference type="Gene3D" id="1.10.10.60">
    <property type="entry name" value="Homeodomain-like"/>
    <property type="match status" value="4"/>
</dbReference>
<dbReference type="GO" id="GO:0000978">
    <property type="term" value="F:RNA polymerase II cis-regulatory region sequence-specific DNA binding"/>
    <property type="evidence" value="ECO:0007669"/>
    <property type="project" value="TreeGrafter"/>
</dbReference>
<evidence type="ECO:0000256" key="10">
    <source>
        <dbReference type="SAM" id="Coils"/>
    </source>
</evidence>
<feature type="coiled-coil region" evidence="10">
    <location>
        <begin position="218"/>
        <end position="250"/>
    </location>
</feature>
<evidence type="ECO:0000313" key="16">
    <source>
        <dbReference type="EMBL" id="KAF1503988.1"/>
    </source>
</evidence>
<feature type="domain" description="Myb-like" evidence="13">
    <location>
        <begin position="345"/>
        <end position="397"/>
    </location>
</feature>
<reference evidence="16" key="1">
    <citation type="journal article" date="2019" name="Gigascience">
        <title>High-coverage genomes to elucidate the evolution of penguins.</title>
        <authorList>
            <person name="Pan H."/>
            <person name="Cole T.L."/>
            <person name="Bi X."/>
            <person name="Fang M."/>
            <person name="Zhou C."/>
            <person name="Yang Z."/>
            <person name="Ksepka D.T."/>
            <person name="Hart T."/>
            <person name="Bouzat J.L."/>
            <person name="Argilla L.S."/>
            <person name="Bertelsen M.F."/>
            <person name="Boersma P.D."/>
            <person name="Bost C.A."/>
            <person name="Cherel Y."/>
            <person name="Dann P."/>
            <person name="Fiddaman S.R."/>
            <person name="Howard P."/>
            <person name="Labuschagne K."/>
            <person name="Mattern T."/>
            <person name="Miller G."/>
            <person name="Parker P."/>
            <person name="Phillips R.A."/>
            <person name="Quillfeldt P."/>
            <person name="Ryan P.G."/>
            <person name="Taylor H."/>
            <person name="Thompson D.R."/>
            <person name="Young M.J."/>
            <person name="Ellegaard M.R."/>
            <person name="Gilbert M.T.P."/>
            <person name="Sinding M.S."/>
            <person name="Pacheco G."/>
            <person name="Shepherd L.D."/>
            <person name="Tennyson A.J.D."/>
            <person name="Grosser S."/>
            <person name="Kay E."/>
            <person name="Nupen L.J."/>
            <person name="Ellenberg U."/>
            <person name="Houston D.M."/>
            <person name="Reeve A.H."/>
            <person name="Johnson K."/>
            <person name="Masello J.F."/>
            <person name="Stracke T."/>
            <person name="McKinlay B."/>
            <person name="Borboroglu P.G."/>
            <person name="Zhang D.X."/>
            <person name="Zhang G."/>
        </authorList>
    </citation>
    <scope>NUCLEOTIDE SEQUENCE</scope>
    <source>
        <strain evidence="16">10/9/18-1</strain>
    </source>
</reference>
<keyword evidence="10" id="KW-0175">Coiled coil</keyword>
<evidence type="ECO:0000256" key="11">
    <source>
        <dbReference type="SAM" id="MobiDB-lite"/>
    </source>
</evidence>
<feature type="region of interest" description="Disordered" evidence="11">
    <location>
        <begin position="1223"/>
        <end position="1246"/>
    </location>
</feature>
<feature type="domain" description="Myb-like" evidence="13">
    <location>
        <begin position="398"/>
        <end position="449"/>
    </location>
</feature>
<dbReference type="SUPFAM" id="SSF46689">
    <property type="entry name" value="Homeodomain-like"/>
    <property type="match status" value="3"/>
</dbReference>
<dbReference type="GO" id="GO:0042795">
    <property type="term" value="P:snRNA transcription by RNA polymerase II"/>
    <property type="evidence" value="ECO:0007669"/>
    <property type="project" value="TreeGrafter"/>
</dbReference>
<feature type="transmembrane region" description="Helical" evidence="12">
    <location>
        <begin position="802"/>
        <end position="820"/>
    </location>
</feature>
<dbReference type="FunFam" id="1.10.10.60:FF:000016">
    <property type="entry name" value="Transcriptional activator Myb isoform A"/>
    <property type="match status" value="1"/>
</dbReference>
<keyword evidence="3" id="KW-0805">Transcription regulation</keyword>
<evidence type="ECO:0000256" key="12">
    <source>
        <dbReference type="SAM" id="Phobius"/>
    </source>
</evidence>
<evidence type="ECO:0000256" key="2">
    <source>
        <dbReference type="ARBA" id="ARBA00022737"/>
    </source>
</evidence>
<evidence type="ECO:0000313" key="17">
    <source>
        <dbReference type="Proteomes" id="UP000818537"/>
    </source>
</evidence>
<feature type="compositionally biased region" description="Polar residues" evidence="11">
    <location>
        <begin position="974"/>
        <end position="992"/>
    </location>
</feature>
<dbReference type="InterPro" id="IPR051575">
    <property type="entry name" value="Myb-like_DNA-bd"/>
</dbReference>
<dbReference type="PROSITE" id="PS51294">
    <property type="entry name" value="HTH_MYB"/>
    <property type="match status" value="3"/>
</dbReference>
<evidence type="ECO:0000256" key="9">
    <source>
        <dbReference type="ARBA" id="ARBA00079701"/>
    </source>
</evidence>
<keyword evidence="12" id="KW-1133">Transmembrane helix</keyword>
<evidence type="ECO:0000256" key="4">
    <source>
        <dbReference type="ARBA" id="ARBA00023125"/>
    </source>
</evidence>
<feature type="compositionally biased region" description="Acidic residues" evidence="11">
    <location>
        <begin position="526"/>
        <end position="541"/>
    </location>
</feature>
<feature type="compositionally biased region" description="Polar residues" evidence="11">
    <location>
        <begin position="1143"/>
        <end position="1163"/>
    </location>
</feature>
<protein>
    <recommendedName>
        <fullName evidence="8">snRNA-activating protein complex subunit 4</fullName>
    </recommendedName>
    <alternativeName>
        <fullName evidence="9">snRNA-activating protein complex 190 kDa subunit</fullName>
    </alternativeName>
</protein>
<feature type="region of interest" description="Disordered" evidence="11">
    <location>
        <begin position="504"/>
        <end position="546"/>
    </location>
</feature>
<dbReference type="GO" id="GO:0019185">
    <property type="term" value="C:snRNA-activating protein complex"/>
    <property type="evidence" value="ECO:0007669"/>
    <property type="project" value="TreeGrafter"/>
</dbReference>
<name>A0A8S9F424_EUDMI</name>
<evidence type="ECO:0000256" key="1">
    <source>
        <dbReference type="ARBA" id="ARBA00022553"/>
    </source>
</evidence>
<dbReference type="InterPro" id="IPR009057">
    <property type="entry name" value="Homeodomain-like_sf"/>
</dbReference>
<feature type="compositionally biased region" description="Acidic residues" evidence="11">
    <location>
        <begin position="66"/>
        <end position="78"/>
    </location>
</feature>
<dbReference type="Proteomes" id="UP000818537">
    <property type="component" value="Unassembled WGS sequence"/>
</dbReference>
<evidence type="ECO:0000256" key="8">
    <source>
        <dbReference type="ARBA" id="ARBA00071222"/>
    </source>
</evidence>